<evidence type="ECO:0000256" key="2">
    <source>
        <dbReference type="ARBA" id="ARBA00005988"/>
    </source>
</evidence>
<accession>A0A8S1SWT7</accession>
<evidence type="ECO:0000313" key="5">
    <source>
        <dbReference type="EMBL" id="CAD8143779.1"/>
    </source>
</evidence>
<dbReference type="InterPro" id="IPR040626">
    <property type="entry name" value="Pepdidase_M14_N"/>
</dbReference>
<dbReference type="GO" id="GO:0004181">
    <property type="term" value="F:metallocarboxypeptidase activity"/>
    <property type="evidence" value="ECO:0007669"/>
    <property type="project" value="InterPro"/>
</dbReference>
<dbReference type="GO" id="GO:0006508">
    <property type="term" value="P:proteolysis"/>
    <property type="evidence" value="ECO:0007669"/>
    <property type="project" value="InterPro"/>
</dbReference>
<dbReference type="GO" id="GO:0008270">
    <property type="term" value="F:zinc ion binding"/>
    <property type="evidence" value="ECO:0007669"/>
    <property type="project" value="InterPro"/>
</dbReference>
<protein>
    <recommendedName>
        <fullName evidence="4">Peptidase M14 domain-containing protein</fullName>
    </recommendedName>
</protein>
<feature type="active site" description="Proton donor/acceptor" evidence="3">
    <location>
        <position position="1068"/>
    </location>
</feature>
<dbReference type="OrthoDB" id="302939at2759"/>
<gene>
    <name evidence="5" type="ORF">PPENT_87.1.T0120400</name>
</gene>
<sequence>MEEQLSQQFDCIKFIESHLQGTQDIDMQLTDLSFQLQLLKSDSEEQIIQETKSIYQNQDQIIQDTQQLFKELIDYKELQDLYISQTLPFLQQDNKLYQKMDECLRYKKNIRDSLDMFEIVMQLDQIYEQYQKIIEDNDIQQLLENIKNNIRIFKILLQLPKMSPRYGQIEKIVNLIEQYCHQELFTSKQSQQKLEILDLLDISSRASSIYLQQRLKVIDLSQLTLNDLLNTQDAQELVHLMISITDNELQYLRNMNNFQSFFFEFLKYLISYFNKNLFKQYFNFENQYNRNLEFLYGYLTYYNILQSYSDKGYLQPKNFDQILKLAFEPYSTIIKIIVKNECQFLQGNINFQIDSTKSINEKLASFDFNKQDILEQSFKRCYDLSFQIAFEDWVFECIKILDNLLIILNQIIDEIPLDQFGQYIQSIINQSENQQFIKGTNSKFQMKLNISLFELLITKHYELHNFRMNQLVELDTFIRKTIEKNMEEELLRQISQIIREKLQMNRNKAILNQYMETLSLTSALRQLIEECENKLSIHILRLLLQDSLNQDQDYIHSFTTNLELIENIFKSIKANKINFKACVNLNQNVSYEELEEKSKNNYFSQPTCFWATMHILVETKFIQIKELKPFYEKFFKTKCRTLDYYEGRNKEEEKKQYNSQTVQQYRNLTLNVSELKFNNSTIFLGQPFYNTQQIHNLIENKENSNDFEFQPQILRPFLGMLKQGIQFSSSFESGNLDRVDYISNEEYNLFMRIDTNSIGHSNWFYFKTTNNQLNKIKFNICNFTKPQSLYTKGMKPYILSKKGSQKYFTQQGEFIKYYQVGELYVLSFIYQYEYVDDEVEFATLPPYKYTELRRKIKKWHKKYKQYLTKLKLTTTLSGLVLPLLVITDKNINKNKKIIIVTARIHPSETCSSFMIQGFIQFLLSESFMASYLKKNIIFKIIPMLNPDGVIVGNFRNGLSGVDLNRQFLETDLTLLPEVKALKSLIEDNSSQLIGYLDFHGHQVRKNIFLYGPQSNNVNLDSKIFPLILQQRLESFRYKSCEFGIPKFKMGTARAFANCFIDALCYTIEASFCGYQKGKSFKFISKDWIQAGQCIGETLFLYFNFKQVNSKQLKQNQLMKIINEMSSKVEQTEAKHESDDENDSQSDAEIFEDYDKDKLANLQSQMKAELSQQNLVVINNKDSQRKRMKAQTVSRKIKIQPIFMMNKNQRKPIVYPELNIQNWEFSNKTNQSIDTKTSLQQKGIKNKISSSFRFVSSKRANSLHGTSPINQMTHEINTTQQIQPTLPIQIPSKLNSNNFPILENNSQTSTPQYLPFITKLLKSKRIVTQS</sequence>
<dbReference type="PROSITE" id="PS52035">
    <property type="entry name" value="PEPTIDASE_M14"/>
    <property type="match status" value="1"/>
</dbReference>
<feature type="domain" description="Peptidase M14" evidence="4">
    <location>
        <begin position="845"/>
        <end position="1098"/>
    </location>
</feature>
<dbReference type="Pfam" id="PF00246">
    <property type="entry name" value="Peptidase_M14"/>
    <property type="match status" value="1"/>
</dbReference>
<dbReference type="Proteomes" id="UP000689195">
    <property type="component" value="Unassembled WGS sequence"/>
</dbReference>
<reference evidence="5" key="1">
    <citation type="submission" date="2021-01" db="EMBL/GenBank/DDBJ databases">
        <authorList>
            <consortium name="Genoscope - CEA"/>
            <person name="William W."/>
        </authorList>
    </citation>
    <scope>NUCLEOTIDE SEQUENCE</scope>
</reference>
<evidence type="ECO:0000313" key="6">
    <source>
        <dbReference type="Proteomes" id="UP000689195"/>
    </source>
</evidence>
<name>A0A8S1SWT7_9CILI</name>
<proteinExistence type="inferred from homology"/>
<dbReference type="PANTHER" id="PTHR12756">
    <property type="entry name" value="CYTOSOLIC CARBOXYPEPTIDASE"/>
    <property type="match status" value="1"/>
</dbReference>
<comment type="cofactor">
    <cofactor evidence="1">
        <name>Zn(2+)</name>
        <dbReference type="ChEBI" id="CHEBI:29105"/>
    </cofactor>
</comment>
<dbReference type="InterPro" id="IPR050821">
    <property type="entry name" value="Cytosolic_carboxypeptidase"/>
</dbReference>
<dbReference type="InterPro" id="IPR000834">
    <property type="entry name" value="Peptidase_M14"/>
</dbReference>
<comment type="similarity">
    <text evidence="2 3">Belongs to the peptidase M14 family.</text>
</comment>
<organism evidence="5 6">
    <name type="scientific">Paramecium pentaurelia</name>
    <dbReference type="NCBI Taxonomy" id="43138"/>
    <lineage>
        <taxon>Eukaryota</taxon>
        <taxon>Sar</taxon>
        <taxon>Alveolata</taxon>
        <taxon>Ciliophora</taxon>
        <taxon>Intramacronucleata</taxon>
        <taxon>Oligohymenophorea</taxon>
        <taxon>Peniculida</taxon>
        <taxon>Parameciidae</taxon>
        <taxon>Paramecium</taxon>
    </lineage>
</organism>
<dbReference type="EMBL" id="CAJJDO010000012">
    <property type="protein sequence ID" value="CAD8143779.1"/>
    <property type="molecule type" value="Genomic_DNA"/>
</dbReference>
<dbReference type="Pfam" id="PF18027">
    <property type="entry name" value="Pepdidase_M14_N"/>
    <property type="match status" value="1"/>
</dbReference>
<evidence type="ECO:0000256" key="3">
    <source>
        <dbReference type="PROSITE-ProRule" id="PRU01379"/>
    </source>
</evidence>
<evidence type="ECO:0000259" key="4">
    <source>
        <dbReference type="PROSITE" id="PS52035"/>
    </source>
</evidence>
<keyword evidence="6" id="KW-1185">Reference proteome</keyword>
<evidence type="ECO:0000256" key="1">
    <source>
        <dbReference type="ARBA" id="ARBA00001947"/>
    </source>
</evidence>
<comment type="caution">
    <text evidence="5">The sequence shown here is derived from an EMBL/GenBank/DDBJ whole genome shotgun (WGS) entry which is preliminary data.</text>
</comment>
<dbReference type="PANTHER" id="PTHR12756:SF11">
    <property type="entry name" value="CYTOSOLIC CARBOXYPEPTIDASE 1"/>
    <property type="match status" value="1"/>
</dbReference>